<dbReference type="STRING" id="1114856.GCA_000383975_01781"/>
<dbReference type="Proteomes" id="UP000011599">
    <property type="component" value="Unassembled WGS sequence"/>
</dbReference>
<gene>
    <name evidence="4" type="ORF">C496_21102</name>
</gene>
<keyword evidence="5" id="KW-1185">Reference proteome</keyword>
<comment type="caution">
    <text evidence="4">The sequence shown here is derived from an EMBL/GenBank/DDBJ whole genome shotgun (WGS) entry which is preliminary data.</text>
</comment>
<dbReference type="Pfam" id="PF24036">
    <property type="entry name" value="DUF7345"/>
    <property type="match status" value="1"/>
</dbReference>
<dbReference type="PATRIC" id="fig|1114856.3.peg.4353"/>
<evidence type="ECO:0000256" key="1">
    <source>
        <dbReference type="SAM" id="MobiDB-lite"/>
    </source>
</evidence>
<dbReference type="AlphaFoldDB" id="L9VJH4"/>
<feature type="domain" description="DUF7343" evidence="2">
    <location>
        <begin position="303"/>
        <end position="364"/>
    </location>
</feature>
<evidence type="ECO:0000259" key="2">
    <source>
        <dbReference type="Pfam" id="PF24034"/>
    </source>
</evidence>
<reference evidence="4 5" key="1">
    <citation type="journal article" date="2014" name="PLoS Genet.">
        <title>Phylogenetically driven sequencing of extremely halophilic archaea reveals strategies for static and dynamic osmo-response.</title>
        <authorList>
            <person name="Becker E.A."/>
            <person name="Seitzer P.M."/>
            <person name="Tritt A."/>
            <person name="Larsen D."/>
            <person name="Krusor M."/>
            <person name="Yao A.I."/>
            <person name="Wu D."/>
            <person name="Madern D."/>
            <person name="Eisen J.A."/>
            <person name="Darling A.E."/>
            <person name="Facciotti M.T."/>
        </authorList>
    </citation>
    <scope>NUCLEOTIDE SEQUENCE [LARGE SCALE GENOMIC DNA]</scope>
    <source>
        <strain evidence="4 5">GA33</strain>
    </source>
</reference>
<protein>
    <recommendedName>
        <fullName evidence="6">HTH iclR-type domain-containing protein</fullName>
    </recommendedName>
</protein>
<dbReference type="Pfam" id="PF24034">
    <property type="entry name" value="DUF7343"/>
    <property type="match status" value="1"/>
</dbReference>
<dbReference type="InterPro" id="IPR055769">
    <property type="entry name" value="DUF7345"/>
</dbReference>
<proteinExistence type="predicted"/>
<feature type="region of interest" description="Disordered" evidence="1">
    <location>
        <begin position="272"/>
        <end position="304"/>
    </location>
</feature>
<evidence type="ECO:0008006" key="6">
    <source>
        <dbReference type="Google" id="ProtNLM"/>
    </source>
</evidence>
<dbReference type="eggNOG" id="arCOG00381">
    <property type="taxonomic scope" value="Archaea"/>
</dbReference>
<dbReference type="PROSITE" id="PS51257">
    <property type="entry name" value="PROKAR_LIPOPROTEIN"/>
    <property type="match status" value="1"/>
</dbReference>
<organism evidence="4 5">
    <name type="scientific">Natronorubrum tibetense GA33</name>
    <dbReference type="NCBI Taxonomy" id="1114856"/>
    <lineage>
        <taxon>Archaea</taxon>
        <taxon>Methanobacteriati</taxon>
        <taxon>Methanobacteriota</taxon>
        <taxon>Stenosarchaea group</taxon>
        <taxon>Halobacteria</taxon>
        <taxon>Halobacteriales</taxon>
        <taxon>Natrialbaceae</taxon>
        <taxon>Natronorubrum</taxon>
    </lineage>
</organism>
<dbReference type="RefSeq" id="WP_006092475.1">
    <property type="nucleotide sequence ID" value="NZ_AOHW01000051.1"/>
</dbReference>
<feature type="domain" description="DUF7345" evidence="3">
    <location>
        <begin position="63"/>
        <end position="191"/>
    </location>
</feature>
<evidence type="ECO:0000259" key="3">
    <source>
        <dbReference type="Pfam" id="PF24036"/>
    </source>
</evidence>
<dbReference type="EMBL" id="AOHW01000051">
    <property type="protein sequence ID" value="ELY36428.1"/>
    <property type="molecule type" value="Genomic_DNA"/>
</dbReference>
<evidence type="ECO:0000313" key="4">
    <source>
        <dbReference type="EMBL" id="ELY36428.1"/>
    </source>
</evidence>
<dbReference type="OrthoDB" id="27885at2157"/>
<sequence length="368" mass="39597">MDSKGLSALLWVLVVVGCAVALLPVASVGAVADAGATGATVQDDEELVEREELDEADAVHIDVSLSENGSATFEVDYRYHLENENNTEAEWDDLVEDIEADPEAFAAAEMDDWDAIRADGENATEREMNLSNATVSIDESPAPRSIGHVQFTFEWSSFASVVMNEITAGDALSGFTLVDDTTLQITGPEDYVVHEHEPTADNTEPNAVYWDSDGTEFNDEQPRVVFIENGDSGAEATEPEEGPPTTWLAVAAALGLLATGAMIGWWLRHGRSDGPAPASDDIAPSGADTSPASGDAAGPPPELLSNEERVLRLLEERGGRIKQQEVVAELDWTEAKTSQVVGSLREDDEIEVFRIGRENVLSLPEDDE</sequence>
<accession>L9VJH4</accession>
<name>L9VJH4_9EURY</name>
<evidence type="ECO:0000313" key="5">
    <source>
        <dbReference type="Proteomes" id="UP000011599"/>
    </source>
</evidence>
<dbReference type="InterPro" id="IPR055767">
    <property type="entry name" value="DUF7343"/>
</dbReference>